<feature type="domain" description="DUF4218" evidence="2">
    <location>
        <begin position="1"/>
        <end position="47"/>
    </location>
</feature>
<dbReference type="PANTHER" id="PTHR48258:SF9">
    <property type="entry name" value="OS01G0348150 PROTEIN"/>
    <property type="match status" value="1"/>
</dbReference>
<evidence type="ECO:0008006" key="5">
    <source>
        <dbReference type="Google" id="ProtNLM"/>
    </source>
</evidence>
<dbReference type="Pfam" id="PF13960">
    <property type="entry name" value="DUF4218"/>
    <property type="match status" value="1"/>
</dbReference>
<reference evidence="3 4" key="1">
    <citation type="submission" date="2019-05" db="EMBL/GenBank/DDBJ databases">
        <title>Mikania micrantha, genome provides insights into the molecular mechanism of rapid growth.</title>
        <authorList>
            <person name="Liu B."/>
        </authorList>
    </citation>
    <scope>NUCLEOTIDE SEQUENCE [LARGE SCALE GENOMIC DNA]</scope>
    <source>
        <strain evidence="3">NLD-2019</strain>
        <tissue evidence="3">Leaf</tissue>
    </source>
</reference>
<protein>
    <recommendedName>
        <fullName evidence="5">DUF4218 domain-containing protein</fullName>
    </recommendedName>
</protein>
<dbReference type="AlphaFoldDB" id="A0A5N6MLK1"/>
<sequence length="408" mass="45245">MYPFERYMGFLKGYVRNRNRPEGRIVERYASEKVIEFCTSYLEGVKSIGVPQSGHSGKLEGVGGIGMKTLTLGLDNLQLAYLLVLKHMTCLGPYADEHLNMLRSINQGKDEMWYVMKHNKEFSNWMKNKVMTTKVDETVKRLGQGPYFRVKSYQSYDINGYTFYTKDQDKKSTMQNNGVTLIASTTEFDRAYLSKMLRIAKDSYYGVIQEIWELDYHSFVIPAFKCKWVNNRTGIKVDNHGFTLVDLTSDGCASEPFVLVIQVTQVFYVNDPSKPRFHIVLQGKRHILGVDNVTNEDEYDQFDDLPPFSVGIRPTSAAVYPAGALYSVGVVYRGGGGGGGGGIAGVVYSVGVVYHGGGGGGGIAVAVEAQEGRGATAGLGMGYASWAGCVDRLMWPNSVREFISRMTP</sequence>
<dbReference type="InterPro" id="IPR025452">
    <property type="entry name" value="DUF4218"/>
</dbReference>
<keyword evidence="4" id="KW-1185">Reference proteome</keyword>
<evidence type="ECO:0000313" key="4">
    <source>
        <dbReference type="Proteomes" id="UP000326396"/>
    </source>
</evidence>
<organism evidence="3 4">
    <name type="scientific">Mikania micrantha</name>
    <name type="common">bitter vine</name>
    <dbReference type="NCBI Taxonomy" id="192012"/>
    <lineage>
        <taxon>Eukaryota</taxon>
        <taxon>Viridiplantae</taxon>
        <taxon>Streptophyta</taxon>
        <taxon>Embryophyta</taxon>
        <taxon>Tracheophyta</taxon>
        <taxon>Spermatophyta</taxon>
        <taxon>Magnoliopsida</taxon>
        <taxon>eudicotyledons</taxon>
        <taxon>Gunneridae</taxon>
        <taxon>Pentapetalae</taxon>
        <taxon>asterids</taxon>
        <taxon>campanulids</taxon>
        <taxon>Asterales</taxon>
        <taxon>Asteraceae</taxon>
        <taxon>Asteroideae</taxon>
        <taxon>Heliantheae alliance</taxon>
        <taxon>Eupatorieae</taxon>
        <taxon>Mikania</taxon>
    </lineage>
</organism>
<proteinExistence type="predicted"/>
<comment type="caution">
    <text evidence="3">The sequence shown here is derived from an EMBL/GenBank/DDBJ whole genome shotgun (WGS) entry which is preliminary data.</text>
</comment>
<evidence type="ECO:0000259" key="1">
    <source>
        <dbReference type="Pfam" id="PF13952"/>
    </source>
</evidence>
<gene>
    <name evidence="3" type="ORF">E3N88_30179</name>
</gene>
<evidence type="ECO:0000259" key="2">
    <source>
        <dbReference type="Pfam" id="PF13960"/>
    </source>
</evidence>
<accession>A0A5N6MLK1</accession>
<name>A0A5N6MLK1_9ASTR</name>
<evidence type="ECO:0000313" key="3">
    <source>
        <dbReference type="EMBL" id="KAD3640956.1"/>
    </source>
</evidence>
<dbReference type="PANTHER" id="PTHR48258">
    <property type="entry name" value="DUF4218 DOMAIN-CONTAINING PROTEIN-RELATED"/>
    <property type="match status" value="1"/>
</dbReference>
<dbReference type="Pfam" id="PF13952">
    <property type="entry name" value="DUF4216"/>
    <property type="match status" value="1"/>
</dbReference>
<dbReference type="Proteomes" id="UP000326396">
    <property type="component" value="Linkage Group LG5"/>
</dbReference>
<dbReference type="OrthoDB" id="1709318at2759"/>
<feature type="domain" description="DUF4216" evidence="1">
    <location>
        <begin position="212"/>
        <end position="279"/>
    </location>
</feature>
<dbReference type="InterPro" id="IPR025312">
    <property type="entry name" value="DUF4216"/>
</dbReference>
<dbReference type="EMBL" id="SZYD01000015">
    <property type="protein sequence ID" value="KAD3640956.1"/>
    <property type="molecule type" value="Genomic_DNA"/>
</dbReference>